<feature type="domain" description="GHMP kinase C-terminal" evidence="14">
    <location>
        <begin position="271"/>
        <end position="351"/>
    </location>
</feature>
<evidence type="ECO:0000313" key="16">
    <source>
        <dbReference type="EMBL" id="PTX64440.1"/>
    </source>
</evidence>
<feature type="binding site" evidence="11">
    <location>
        <position position="209"/>
    </location>
    <ligand>
        <name>substrate</name>
    </ligand>
</feature>
<dbReference type="InterPro" id="IPR036554">
    <property type="entry name" value="GHMP_kinase_C_sf"/>
</dbReference>
<protein>
    <recommendedName>
        <fullName evidence="11 12">Galactokinase</fullName>
        <ecNumber evidence="11 12">2.7.1.6</ecNumber>
    </recommendedName>
    <alternativeName>
        <fullName evidence="11">Galactose kinase</fullName>
    </alternativeName>
</protein>
<dbReference type="PANTHER" id="PTHR10457:SF7">
    <property type="entry name" value="GALACTOKINASE-RELATED"/>
    <property type="match status" value="1"/>
</dbReference>
<dbReference type="SUPFAM" id="SSF55060">
    <property type="entry name" value="GHMP Kinase, C-terminal domain"/>
    <property type="match status" value="1"/>
</dbReference>
<dbReference type="InterPro" id="IPR019741">
    <property type="entry name" value="Galactokinase_CS"/>
</dbReference>
<comment type="function">
    <text evidence="11">Catalyzes the transfer of the gamma-phosphate of ATP to D-galactose to form alpha-D-galactose-1-phosphate (Gal-1-P).</text>
</comment>
<gene>
    <name evidence="11" type="primary">galK</name>
    <name evidence="16" type="ORF">C8P63_103226</name>
</gene>
<feature type="binding site" evidence="11">
    <location>
        <position position="115"/>
    </location>
    <ligand>
        <name>Mg(2+)</name>
        <dbReference type="ChEBI" id="CHEBI:18420"/>
    </ligand>
</feature>
<dbReference type="InterPro" id="IPR000705">
    <property type="entry name" value="Galactokinase"/>
</dbReference>
<dbReference type="PANTHER" id="PTHR10457">
    <property type="entry name" value="MEVALONATE KINASE/GALACTOKINASE"/>
    <property type="match status" value="1"/>
</dbReference>
<dbReference type="InterPro" id="IPR020568">
    <property type="entry name" value="Ribosomal_Su5_D2-typ_SF"/>
</dbReference>
<keyword evidence="5 11" id="KW-0547">Nucleotide-binding</keyword>
<dbReference type="SUPFAM" id="SSF54211">
    <property type="entry name" value="Ribosomal protein S5 domain 2-like"/>
    <property type="match status" value="1"/>
</dbReference>
<evidence type="ECO:0000256" key="10">
    <source>
        <dbReference type="ARBA" id="ARBA00023277"/>
    </source>
</evidence>
<dbReference type="UniPathway" id="UPA00214"/>
<dbReference type="NCBIfam" id="TIGR00131">
    <property type="entry name" value="gal_kin"/>
    <property type="match status" value="1"/>
</dbReference>
<dbReference type="Gene3D" id="3.30.70.890">
    <property type="entry name" value="GHMP kinase, C-terminal domain"/>
    <property type="match status" value="1"/>
</dbReference>
<evidence type="ECO:0000256" key="1">
    <source>
        <dbReference type="ARBA" id="ARBA00006566"/>
    </source>
</evidence>
<dbReference type="PROSITE" id="PS00627">
    <property type="entry name" value="GHMP_KINASES_ATP"/>
    <property type="match status" value="1"/>
</dbReference>
<evidence type="ECO:0000256" key="11">
    <source>
        <dbReference type="HAMAP-Rule" id="MF_00246"/>
    </source>
</evidence>
<dbReference type="AlphaFoldDB" id="A0A2T6C7Y9"/>
<evidence type="ECO:0000259" key="13">
    <source>
        <dbReference type="Pfam" id="PF00288"/>
    </source>
</evidence>
<keyword evidence="4 11" id="KW-0479">Metal-binding</keyword>
<dbReference type="HAMAP" id="MF_00246">
    <property type="entry name" value="Galactokinase"/>
    <property type="match status" value="1"/>
</dbReference>
<comment type="subcellular location">
    <subcellularLocation>
        <location evidence="11">Cytoplasm</location>
    </subcellularLocation>
</comment>
<dbReference type="PROSITE" id="PS00106">
    <property type="entry name" value="GALACTOKINASE"/>
    <property type="match status" value="1"/>
</dbReference>
<dbReference type="GO" id="GO:0000287">
    <property type="term" value="F:magnesium ion binding"/>
    <property type="evidence" value="ECO:0007669"/>
    <property type="project" value="UniProtKB-UniRule"/>
</dbReference>
<dbReference type="GO" id="GO:0006012">
    <property type="term" value="P:galactose metabolic process"/>
    <property type="evidence" value="ECO:0007669"/>
    <property type="project" value="UniProtKB-UniRule"/>
</dbReference>
<dbReference type="InterPro" id="IPR006203">
    <property type="entry name" value="GHMP_knse_ATP-bd_CS"/>
</dbReference>
<dbReference type="InterPro" id="IPR014721">
    <property type="entry name" value="Ribsml_uS5_D2-typ_fold_subgr"/>
</dbReference>
<dbReference type="PIRSF" id="PIRSF000530">
    <property type="entry name" value="Galactokinase"/>
    <property type="match status" value="1"/>
</dbReference>
<feature type="binding site" evidence="11">
    <location>
        <position position="147"/>
    </location>
    <ligand>
        <name>Mg(2+)</name>
        <dbReference type="ChEBI" id="CHEBI:18420"/>
    </ligand>
</feature>
<feature type="binding site" evidence="11">
    <location>
        <position position="55"/>
    </location>
    <ligand>
        <name>ATP</name>
        <dbReference type="ChEBI" id="CHEBI:30616"/>
    </ligand>
</feature>
<feature type="domain" description="GHMP kinase N-terminal" evidence="13">
    <location>
        <begin position="79"/>
        <end position="167"/>
    </location>
</feature>
<dbReference type="FunFam" id="3.30.230.10:FF:000017">
    <property type="entry name" value="Galactokinase"/>
    <property type="match status" value="1"/>
</dbReference>
<proteinExistence type="inferred from homology"/>
<dbReference type="GO" id="GO:0005829">
    <property type="term" value="C:cytosol"/>
    <property type="evidence" value="ECO:0007669"/>
    <property type="project" value="TreeGrafter"/>
</dbReference>
<evidence type="ECO:0000256" key="2">
    <source>
        <dbReference type="ARBA" id="ARBA00022490"/>
    </source>
</evidence>
<dbReference type="Proteomes" id="UP000244240">
    <property type="component" value="Unassembled WGS sequence"/>
</dbReference>
<keyword evidence="7 11" id="KW-0067">ATP-binding</keyword>
<keyword evidence="8 11" id="KW-0460">Magnesium</keyword>
<feature type="domain" description="Galactokinase N-terminal" evidence="15">
    <location>
        <begin position="2"/>
        <end position="44"/>
    </location>
</feature>
<comment type="pathway">
    <text evidence="11">Carbohydrate metabolism; galactose metabolism.</text>
</comment>
<evidence type="ECO:0000256" key="12">
    <source>
        <dbReference type="NCBIfam" id="TIGR00131"/>
    </source>
</evidence>
<feature type="binding site" evidence="11">
    <location>
        <begin position="21"/>
        <end position="24"/>
    </location>
    <ligand>
        <name>substrate</name>
    </ligand>
</feature>
<evidence type="ECO:0000256" key="8">
    <source>
        <dbReference type="ARBA" id="ARBA00022842"/>
    </source>
</evidence>
<evidence type="ECO:0000256" key="5">
    <source>
        <dbReference type="ARBA" id="ARBA00022741"/>
    </source>
</evidence>
<keyword evidence="3 11" id="KW-0808">Transferase</keyword>
<dbReference type="InterPro" id="IPR013750">
    <property type="entry name" value="GHMP_kinase_C_dom"/>
</dbReference>
<evidence type="ECO:0000256" key="4">
    <source>
        <dbReference type="ARBA" id="ARBA00022723"/>
    </source>
</evidence>
<dbReference type="InterPro" id="IPR006204">
    <property type="entry name" value="GHMP_kinase_N_dom"/>
</dbReference>
<evidence type="ECO:0000256" key="6">
    <source>
        <dbReference type="ARBA" id="ARBA00022777"/>
    </source>
</evidence>
<keyword evidence="9 11" id="KW-0299">Galactose metabolism</keyword>
<keyword evidence="10 11" id="KW-0119">Carbohydrate metabolism</keyword>
<dbReference type="InterPro" id="IPR006206">
    <property type="entry name" value="Mevalonate/galactokinase"/>
</dbReference>
<evidence type="ECO:0000313" key="17">
    <source>
        <dbReference type="Proteomes" id="UP000244240"/>
    </source>
</evidence>
<dbReference type="EMBL" id="QBKR01000003">
    <property type="protein sequence ID" value="PTX64440.1"/>
    <property type="molecule type" value="Genomic_DNA"/>
</dbReference>
<comment type="catalytic activity">
    <reaction evidence="11">
        <text>alpha-D-galactose + ATP = alpha-D-galactose 1-phosphate + ADP + H(+)</text>
        <dbReference type="Rhea" id="RHEA:13553"/>
        <dbReference type="ChEBI" id="CHEBI:15378"/>
        <dbReference type="ChEBI" id="CHEBI:28061"/>
        <dbReference type="ChEBI" id="CHEBI:30616"/>
        <dbReference type="ChEBI" id="CHEBI:58336"/>
        <dbReference type="ChEBI" id="CHEBI:456216"/>
        <dbReference type="EC" id="2.7.1.6"/>
    </reaction>
</comment>
<comment type="similarity">
    <text evidence="1 11">Belongs to the GHMP kinase family. GalK subfamily.</text>
</comment>
<dbReference type="FunFam" id="3.30.70.890:FF:000001">
    <property type="entry name" value="Galactokinase"/>
    <property type="match status" value="1"/>
</dbReference>
<name>A0A2T6C7Y9_9BACL</name>
<keyword evidence="6 11" id="KW-0418">Kinase</keyword>
<dbReference type="Pfam" id="PF08544">
    <property type="entry name" value="GHMP_kinases_C"/>
    <property type="match status" value="1"/>
</dbReference>
<dbReference type="NCBIfam" id="NF003705">
    <property type="entry name" value="PRK05322.1"/>
    <property type="match status" value="1"/>
</dbReference>
<feature type="active site" description="Proton acceptor" evidence="11">
    <location>
        <position position="159"/>
    </location>
</feature>
<dbReference type="PRINTS" id="PR00473">
    <property type="entry name" value="GALCTOKINASE"/>
</dbReference>
<feature type="site" description="Transition state stabilizer" evidence="11">
    <location>
        <position position="15"/>
    </location>
</feature>
<evidence type="ECO:0000256" key="7">
    <source>
        <dbReference type="ARBA" id="ARBA00022840"/>
    </source>
</evidence>
<organism evidence="16 17">
    <name type="scientific">Melghirimyces profundicolus</name>
    <dbReference type="NCBI Taxonomy" id="1242148"/>
    <lineage>
        <taxon>Bacteria</taxon>
        <taxon>Bacillati</taxon>
        <taxon>Bacillota</taxon>
        <taxon>Bacilli</taxon>
        <taxon>Bacillales</taxon>
        <taxon>Thermoactinomycetaceae</taxon>
        <taxon>Melghirimyces</taxon>
    </lineage>
</organism>
<dbReference type="InterPro" id="IPR019539">
    <property type="entry name" value="GalKase_N"/>
</dbReference>
<keyword evidence="17" id="KW-1185">Reference proteome</keyword>
<keyword evidence="2 11" id="KW-0963">Cytoplasm</keyword>
<comment type="caution">
    <text evidence="16">The sequence shown here is derived from an EMBL/GenBank/DDBJ whole genome shotgun (WGS) entry which is preliminary data.</text>
</comment>
<dbReference type="GO" id="GO:0004335">
    <property type="term" value="F:galactokinase activity"/>
    <property type="evidence" value="ECO:0007669"/>
    <property type="project" value="UniProtKB-UniRule"/>
</dbReference>
<dbReference type="Pfam" id="PF00288">
    <property type="entry name" value="GHMP_kinases_N"/>
    <property type="match status" value="1"/>
</dbReference>
<feature type="binding site" evidence="11">
    <location>
        <begin position="109"/>
        <end position="115"/>
    </location>
    <ligand>
        <name>ATP</name>
        <dbReference type="ChEBI" id="CHEBI:30616"/>
    </ligand>
</feature>
<dbReference type="InterPro" id="IPR022963">
    <property type="entry name" value="Galactokinase_bac"/>
</dbReference>
<dbReference type="GO" id="GO:0005524">
    <property type="term" value="F:ATP binding"/>
    <property type="evidence" value="ECO:0007669"/>
    <property type="project" value="UniProtKB-UniRule"/>
</dbReference>
<dbReference type="EC" id="2.7.1.6" evidence="11 12"/>
<sequence length="377" mass="42176">MFGPGPTRLFFAPGRVNLIGEHTDYTGGYVFPAALSFGTWAVVCPRRDGVYSLASTGFPERVVCRRDGIRYRQEDGWANYPKGVIRQFAEKGATLKGADILFHGDMPRGAGLSSSASIELATAVALAALEEGEWPMLDLVRMAQRAENEFIGVQSGIMDQFSSGMGKADHAILLNCRTLAYRYVPLELKNFRLVIVHTNKTRTLTDSKYNERHRECLEGFRQLRHRLPFAGVLGEVKVEDWVSHRNAVESGLHRKRLKHVVTENRRVVDSAAALESGDLFRFGELMKESHRSLRDDYEVTGPELDVLFEAASSFDGCIGARMTGAGFGGCTVNLVHRDRLRGFREHVTERYSERTGRNPLFYPAEIGEGAREITEEE</sequence>
<dbReference type="PRINTS" id="PR00959">
    <property type="entry name" value="MEVGALKINASE"/>
</dbReference>
<evidence type="ECO:0000259" key="14">
    <source>
        <dbReference type="Pfam" id="PF08544"/>
    </source>
</evidence>
<dbReference type="Gene3D" id="3.30.230.10">
    <property type="match status" value="1"/>
</dbReference>
<dbReference type="Pfam" id="PF10509">
    <property type="entry name" value="GalKase_gal_bdg"/>
    <property type="match status" value="1"/>
</dbReference>
<accession>A0A2T6C7Y9</accession>
<reference evidence="16 17" key="1">
    <citation type="submission" date="2018-04" db="EMBL/GenBank/DDBJ databases">
        <title>Genomic Encyclopedia of Archaeal and Bacterial Type Strains, Phase II (KMG-II): from individual species to whole genera.</title>
        <authorList>
            <person name="Goeker M."/>
        </authorList>
    </citation>
    <scope>NUCLEOTIDE SEQUENCE [LARGE SCALE GENOMIC DNA]</scope>
    <source>
        <strain evidence="16 17">DSM 45787</strain>
    </source>
</reference>
<evidence type="ECO:0000256" key="9">
    <source>
        <dbReference type="ARBA" id="ARBA00023144"/>
    </source>
</evidence>
<evidence type="ECO:0000256" key="3">
    <source>
        <dbReference type="ARBA" id="ARBA00022679"/>
    </source>
</evidence>
<evidence type="ECO:0000259" key="15">
    <source>
        <dbReference type="Pfam" id="PF10509"/>
    </source>
</evidence>